<dbReference type="SUPFAM" id="SSF50386">
    <property type="entry name" value="STI-like"/>
    <property type="match status" value="1"/>
</dbReference>
<protein>
    <submittedName>
        <fullName evidence="5">Kunitz-type serine protease inhibitor DrTI-like</fullName>
    </submittedName>
</protein>
<dbReference type="PROSITE" id="PS00283">
    <property type="entry name" value="SOYBEAN_KUNITZ"/>
    <property type="match status" value="1"/>
</dbReference>
<evidence type="ECO:0000256" key="3">
    <source>
        <dbReference type="SAM" id="SignalP"/>
    </source>
</evidence>
<dbReference type="GO" id="GO:0004867">
    <property type="term" value="F:serine-type endopeptidase inhibitor activity"/>
    <property type="evidence" value="ECO:0007669"/>
    <property type="project" value="UniProtKB-KW"/>
</dbReference>
<reference evidence="4" key="1">
    <citation type="journal article" date="2014" name="Nat. Genet.">
        <title>The genome of the stress-tolerant wild tomato species Solanum pennellii.</title>
        <authorList>
            <person name="Bolger A."/>
            <person name="Scossa F."/>
            <person name="Bolger M.E."/>
            <person name="Lanz C."/>
            <person name="Maumus F."/>
            <person name="Tohge T."/>
            <person name="Quesneville H."/>
            <person name="Alseekh S."/>
            <person name="Sorensen I."/>
            <person name="Lichtenstein G."/>
            <person name="Fich E.A."/>
            <person name="Conte M."/>
            <person name="Keller H."/>
            <person name="Schneeberger K."/>
            <person name="Schwacke R."/>
            <person name="Ofner I."/>
            <person name="Vrebalov J."/>
            <person name="Xu Y."/>
            <person name="Osorio S."/>
            <person name="Aflitos S.A."/>
            <person name="Schijlen E."/>
            <person name="Jimenez-Gomez J.M."/>
            <person name="Ryngajllo M."/>
            <person name="Kimura S."/>
            <person name="Kumar R."/>
            <person name="Koenig D."/>
            <person name="Headland L.R."/>
            <person name="Maloof J.N."/>
            <person name="Sinha N."/>
            <person name="van Ham R.C."/>
            <person name="Lankhorst R.K."/>
            <person name="Mao L."/>
            <person name="Vogel A."/>
            <person name="Arsova B."/>
            <person name="Panstruga R."/>
            <person name="Fei Z."/>
            <person name="Rose J.K."/>
            <person name="Zamir D."/>
            <person name="Carrari F."/>
            <person name="Giovannoni J.J."/>
            <person name="Weigel D."/>
            <person name="Usadel B."/>
            <person name="Fernie A.R."/>
        </authorList>
    </citation>
    <scope>NUCLEOTIDE SEQUENCE [LARGE SCALE GENOMIC DNA]</scope>
    <source>
        <strain evidence="4">cv. LA0716</strain>
    </source>
</reference>
<evidence type="ECO:0000256" key="1">
    <source>
        <dbReference type="ARBA" id="ARBA00005440"/>
    </source>
</evidence>
<evidence type="ECO:0000313" key="5">
    <source>
        <dbReference type="RefSeq" id="XP_015069411.1"/>
    </source>
</evidence>
<keyword evidence="4" id="KW-1185">Reference proteome</keyword>
<dbReference type="Proteomes" id="UP000694930">
    <property type="component" value="Chromosome 3"/>
</dbReference>
<dbReference type="Pfam" id="PF00197">
    <property type="entry name" value="Kunitz_legume"/>
    <property type="match status" value="1"/>
</dbReference>
<keyword evidence="5" id="KW-0722">Serine protease inhibitor</keyword>
<dbReference type="PROSITE" id="PS51257">
    <property type="entry name" value="PROKAR_LIPOPROTEIN"/>
    <property type="match status" value="1"/>
</dbReference>
<feature type="chain" id="PRO_5046647310" evidence="3">
    <location>
        <begin position="23"/>
        <end position="213"/>
    </location>
</feature>
<dbReference type="RefSeq" id="XP_015069411.1">
    <property type="nucleotide sequence ID" value="XM_015213925.1"/>
</dbReference>
<sequence>MKSVVLVISIFVVAFWCSCTTASPNQGLLKLVYDINGEILRSDTRYFVVSAKTRTGVVRGPVLFNGDANIVCPFQVMQSPRDLDRGISVYFKPKAPKQVEITESSDVNIEFDLGNPTVCNNNVWMVEGFPLQSDNPMYLSTNGKAGYVASWFQIKEVEDNNSTYYKLVFCHYGDEHICTDIGIDHTYGERRLAIRTGNTFNVVFIKDPFIGII</sequence>
<gene>
    <name evidence="5" type="primary">LOC107014062</name>
</gene>
<dbReference type="InterPro" id="IPR056368">
    <property type="entry name" value="KTI1"/>
</dbReference>
<feature type="signal peptide" evidence="3">
    <location>
        <begin position="1"/>
        <end position="22"/>
    </location>
</feature>
<keyword evidence="3" id="KW-0732">Signal</keyword>
<dbReference type="SMART" id="SM00452">
    <property type="entry name" value="STI"/>
    <property type="match status" value="1"/>
</dbReference>
<proteinExistence type="inferred from homology"/>
<dbReference type="InterPro" id="IPR002160">
    <property type="entry name" value="Prot_inh_Kunz-lg"/>
</dbReference>
<organism evidence="4 5">
    <name type="scientific">Solanum pennellii</name>
    <name type="common">Tomato</name>
    <name type="synonym">Lycopersicon pennellii</name>
    <dbReference type="NCBI Taxonomy" id="28526"/>
    <lineage>
        <taxon>Eukaryota</taxon>
        <taxon>Viridiplantae</taxon>
        <taxon>Streptophyta</taxon>
        <taxon>Embryophyta</taxon>
        <taxon>Tracheophyta</taxon>
        <taxon>Spermatophyta</taxon>
        <taxon>Magnoliopsida</taxon>
        <taxon>eudicotyledons</taxon>
        <taxon>Gunneridae</taxon>
        <taxon>Pentapetalae</taxon>
        <taxon>asterids</taxon>
        <taxon>lamiids</taxon>
        <taxon>Solanales</taxon>
        <taxon>Solanaceae</taxon>
        <taxon>Solanoideae</taxon>
        <taxon>Solaneae</taxon>
        <taxon>Solanum</taxon>
        <taxon>Solanum subgen. Lycopersicon</taxon>
    </lineage>
</organism>
<name>A0ABM1GD43_SOLPN</name>
<dbReference type="PRINTS" id="PR00291">
    <property type="entry name" value="KUNITZINHBTR"/>
</dbReference>
<dbReference type="PANTHER" id="PTHR33107:SF47">
    <property type="entry name" value="MIRACULIN-LIKE"/>
    <property type="match status" value="1"/>
</dbReference>
<accession>A0ABM1GD43</accession>
<dbReference type="CDD" id="cd00178">
    <property type="entry name" value="beta-trefoil_STI"/>
    <property type="match status" value="1"/>
</dbReference>
<dbReference type="GeneID" id="107014062"/>
<dbReference type="PANTHER" id="PTHR33107">
    <property type="entry name" value="KUNITZ TRYPSIN INHIBITOR 2"/>
    <property type="match status" value="1"/>
</dbReference>
<evidence type="ECO:0000256" key="2">
    <source>
        <dbReference type="ARBA" id="ARBA00022690"/>
    </source>
</evidence>
<reference evidence="5" key="2">
    <citation type="submission" date="2025-08" db="UniProtKB">
        <authorList>
            <consortium name="RefSeq"/>
        </authorList>
    </citation>
    <scope>IDENTIFICATION</scope>
</reference>
<comment type="similarity">
    <text evidence="1">Belongs to the protease inhibitor I3 (leguminous Kunitz-type inhibitor) family.</text>
</comment>
<dbReference type="Gene3D" id="2.80.10.50">
    <property type="match status" value="1"/>
</dbReference>
<keyword evidence="2 5" id="KW-0646">Protease inhibitor</keyword>
<dbReference type="InterPro" id="IPR011065">
    <property type="entry name" value="Kunitz_inhibitor_STI-like_sf"/>
</dbReference>
<evidence type="ECO:0000313" key="4">
    <source>
        <dbReference type="Proteomes" id="UP000694930"/>
    </source>
</evidence>